<feature type="region of interest" description="Disordered" evidence="1">
    <location>
        <begin position="1"/>
        <end position="33"/>
    </location>
</feature>
<dbReference type="SMART" id="SM00255">
    <property type="entry name" value="TIR"/>
    <property type="match status" value="1"/>
</dbReference>
<gene>
    <name evidence="4 5" type="primary">LOC115749653</name>
</gene>
<dbReference type="PANTHER" id="PTHR11017">
    <property type="entry name" value="LEUCINE-RICH REPEAT-CONTAINING PROTEIN"/>
    <property type="match status" value="1"/>
</dbReference>
<dbReference type="PANTHER" id="PTHR11017:SF570">
    <property type="entry name" value="DISEASE RESISTANCE PROTEIN (TIR-NBS CLASS)-RELATED"/>
    <property type="match status" value="1"/>
</dbReference>
<evidence type="ECO:0000313" key="3">
    <source>
        <dbReference type="Proteomes" id="UP000827889"/>
    </source>
</evidence>
<dbReference type="Proteomes" id="UP000827889">
    <property type="component" value="Chromosome 4"/>
</dbReference>
<accession>A0ABM3HAQ9</accession>
<name>A0ABM3HAQ9_9MYRT</name>
<feature type="compositionally biased region" description="Polar residues" evidence="1">
    <location>
        <begin position="19"/>
        <end position="31"/>
    </location>
</feature>
<dbReference type="PROSITE" id="PS50104">
    <property type="entry name" value="TIR"/>
    <property type="match status" value="1"/>
</dbReference>
<organism evidence="3 5">
    <name type="scientific">Rhodamnia argentea</name>
    <dbReference type="NCBI Taxonomy" id="178133"/>
    <lineage>
        <taxon>Eukaryota</taxon>
        <taxon>Viridiplantae</taxon>
        <taxon>Streptophyta</taxon>
        <taxon>Embryophyta</taxon>
        <taxon>Tracheophyta</taxon>
        <taxon>Spermatophyta</taxon>
        <taxon>Magnoliopsida</taxon>
        <taxon>eudicotyledons</taxon>
        <taxon>Gunneridae</taxon>
        <taxon>Pentapetalae</taxon>
        <taxon>rosids</taxon>
        <taxon>malvids</taxon>
        <taxon>Myrtales</taxon>
        <taxon>Myrtaceae</taxon>
        <taxon>Myrtoideae</taxon>
        <taxon>Myrteae</taxon>
        <taxon>Australasian group</taxon>
        <taxon>Rhodamnia</taxon>
    </lineage>
</organism>
<dbReference type="RefSeq" id="XP_048133678.1">
    <property type="nucleotide sequence ID" value="XM_048277721.1"/>
</dbReference>
<dbReference type="SUPFAM" id="SSF52200">
    <property type="entry name" value="Toll/Interleukin receptor TIR domain"/>
    <property type="match status" value="1"/>
</dbReference>
<evidence type="ECO:0000313" key="5">
    <source>
        <dbReference type="RefSeq" id="XP_048133679.1"/>
    </source>
</evidence>
<dbReference type="InterPro" id="IPR035897">
    <property type="entry name" value="Toll_tir_struct_dom_sf"/>
</dbReference>
<dbReference type="Gene3D" id="3.40.50.10140">
    <property type="entry name" value="Toll/interleukin-1 receptor homology (TIR) domain"/>
    <property type="match status" value="1"/>
</dbReference>
<dbReference type="InterPro" id="IPR044974">
    <property type="entry name" value="Disease_R_plants"/>
</dbReference>
<dbReference type="RefSeq" id="XP_048133679.1">
    <property type="nucleotide sequence ID" value="XM_048277722.1"/>
</dbReference>
<dbReference type="Pfam" id="PF01582">
    <property type="entry name" value="TIR"/>
    <property type="match status" value="1"/>
</dbReference>
<protein>
    <submittedName>
        <fullName evidence="4 5">Disease resistance protein L6-like isoform X1</fullName>
    </submittedName>
</protein>
<dbReference type="InterPro" id="IPR000157">
    <property type="entry name" value="TIR_dom"/>
</dbReference>
<evidence type="ECO:0000259" key="2">
    <source>
        <dbReference type="PROSITE" id="PS50104"/>
    </source>
</evidence>
<sequence>MQRPPVSDNSLLVRKMPTDSMSSGEVRSSRGSIEHEYDKLSSFGGSDTRKGIARNICTRLVDAGSTAPTFASTDAEDLPMGSPLGSHLLDAIVGSAILIPILSENYAAGKWCPCEFVQMVENRESTGHVLMPIYEGVENLTGRLGEAFHSHEMCFEQREVEAWQQALRDVSFLQRWESAQIANGHQGEFVRIVVEMVLSELRQGFRVDVPVGIDAHMKKIIGLLDSNQTIGTYGMGGIGKTYFHLRRTCAL</sequence>
<proteinExistence type="predicted"/>
<evidence type="ECO:0000313" key="4">
    <source>
        <dbReference type="RefSeq" id="XP_048133678.1"/>
    </source>
</evidence>
<feature type="domain" description="TIR" evidence="2">
    <location>
        <begin position="35"/>
        <end position="197"/>
    </location>
</feature>
<reference evidence="4 5" key="1">
    <citation type="submission" date="2025-05" db="UniProtKB">
        <authorList>
            <consortium name="RefSeq"/>
        </authorList>
    </citation>
    <scope>IDENTIFICATION</scope>
    <source>
        <tissue evidence="4 5">Leaf</tissue>
    </source>
</reference>
<evidence type="ECO:0000256" key="1">
    <source>
        <dbReference type="SAM" id="MobiDB-lite"/>
    </source>
</evidence>
<keyword evidence="3" id="KW-1185">Reference proteome</keyword>
<dbReference type="GeneID" id="115749653"/>